<dbReference type="Proteomes" id="UP000198323">
    <property type="component" value="Unassembled WGS sequence"/>
</dbReference>
<reference evidence="1 2" key="1">
    <citation type="submission" date="2016-07" db="EMBL/GenBank/DDBJ databases">
        <title>Disparate Historic Effective Population Sizes Predicted by Modern Levels of Genome Diversity for the Scaled Quail (Callipepla squamata) and the Northern Bobwhite (Colinus virginianus): Inferences from First and Second Generation Draft Genome Assemblies for Sympatric New World Quail.</title>
        <authorList>
            <person name="Oldeschulte D.L."/>
            <person name="Halley Y.A."/>
            <person name="Bhattarai E.K."/>
            <person name="Brashear W.A."/>
            <person name="Hill J."/>
            <person name="Metz R.P."/>
            <person name="Johnson C.D."/>
            <person name="Rollins D."/>
            <person name="Peterson M.J."/>
            <person name="Bickhart D.M."/>
            <person name="Decker J.E."/>
            <person name="Seabury C.M."/>
        </authorList>
    </citation>
    <scope>NUCLEOTIDE SEQUENCE [LARGE SCALE GENOMIC DNA]</scope>
    <source>
        <strain evidence="1 2">Texas</strain>
        <tissue evidence="1">Leg muscle</tissue>
    </source>
</reference>
<dbReference type="OrthoDB" id="10577123at2759"/>
<sequence length="120" mass="13929">MIRWTSSKRWYGESLLLTWKTSKGSMPEGGGRYGKKLFILLLSYSIVSFCNRLSRSLEKKVLIQDECLVGIFFKGKEEKEVLLWIDICKTLGWEARKPWYPSYAGNACHVMPEMLGKEKE</sequence>
<protein>
    <submittedName>
        <fullName evidence="1">Uncharacterized protein</fullName>
    </submittedName>
</protein>
<evidence type="ECO:0000313" key="2">
    <source>
        <dbReference type="Proteomes" id="UP000198323"/>
    </source>
</evidence>
<accession>A0A226NDR2</accession>
<name>A0A226NDR2_CALSU</name>
<proteinExistence type="predicted"/>
<evidence type="ECO:0000313" key="1">
    <source>
        <dbReference type="EMBL" id="OXB65676.1"/>
    </source>
</evidence>
<comment type="caution">
    <text evidence="1">The sequence shown here is derived from an EMBL/GenBank/DDBJ whole genome shotgun (WGS) entry which is preliminary data.</text>
</comment>
<organism evidence="1 2">
    <name type="scientific">Callipepla squamata</name>
    <name type="common">Scaled quail</name>
    <dbReference type="NCBI Taxonomy" id="9009"/>
    <lineage>
        <taxon>Eukaryota</taxon>
        <taxon>Metazoa</taxon>
        <taxon>Chordata</taxon>
        <taxon>Craniata</taxon>
        <taxon>Vertebrata</taxon>
        <taxon>Euteleostomi</taxon>
        <taxon>Archelosauria</taxon>
        <taxon>Archosauria</taxon>
        <taxon>Dinosauria</taxon>
        <taxon>Saurischia</taxon>
        <taxon>Theropoda</taxon>
        <taxon>Coelurosauria</taxon>
        <taxon>Aves</taxon>
        <taxon>Neognathae</taxon>
        <taxon>Galloanserae</taxon>
        <taxon>Galliformes</taxon>
        <taxon>Odontophoridae</taxon>
        <taxon>Callipepla</taxon>
    </lineage>
</organism>
<keyword evidence="2" id="KW-1185">Reference proteome</keyword>
<dbReference type="AlphaFoldDB" id="A0A226NDR2"/>
<dbReference type="EMBL" id="MCFN01000086">
    <property type="protein sequence ID" value="OXB65676.1"/>
    <property type="molecule type" value="Genomic_DNA"/>
</dbReference>
<gene>
    <name evidence="1" type="ORF">ASZ78_014655</name>
</gene>